<proteinExistence type="predicted"/>
<dbReference type="InterPro" id="IPR000896">
    <property type="entry name" value="Hemocyanin/hexamerin_mid_dom"/>
</dbReference>
<keyword evidence="2" id="KW-0964">Secreted</keyword>
<dbReference type="SUPFAM" id="SSF48056">
    <property type="entry name" value="Di-copper centre-containing domain"/>
    <property type="match status" value="1"/>
</dbReference>
<keyword evidence="4" id="KW-1015">Disulfide bond</keyword>
<dbReference type="OrthoDB" id="2874181at2"/>
<dbReference type="Proteomes" id="UP000278962">
    <property type="component" value="Unassembled WGS sequence"/>
</dbReference>
<dbReference type="PROSITE" id="PS00210">
    <property type="entry name" value="HEMOCYANIN_2"/>
    <property type="match status" value="1"/>
</dbReference>
<dbReference type="InterPro" id="IPR002227">
    <property type="entry name" value="Tyrosinase_Cu-bd"/>
</dbReference>
<dbReference type="Gene3D" id="1.10.1280.10">
    <property type="entry name" value="Di-copper center containing domain from catechol oxidase"/>
    <property type="match status" value="1"/>
</dbReference>
<dbReference type="Pfam" id="PF03723">
    <property type="entry name" value="Hemocyanin_C"/>
    <property type="match status" value="1"/>
</dbReference>
<comment type="subcellular location">
    <subcellularLocation>
        <location evidence="1">Secreted</location>
    </subcellularLocation>
</comment>
<dbReference type="EMBL" id="RBIL01000003">
    <property type="protein sequence ID" value="RKQ84981.1"/>
    <property type="molecule type" value="Genomic_DNA"/>
</dbReference>
<dbReference type="PANTHER" id="PTHR11511:SF4">
    <property type="entry name" value="PHENOLOXIDASE 2-RELATED"/>
    <property type="match status" value="1"/>
</dbReference>
<dbReference type="Pfam" id="PF00372">
    <property type="entry name" value="Hemocyanin_M"/>
    <property type="match status" value="1"/>
</dbReference>
<dbReference type="AlphaFoldDB" id="A0A660KXF5"/>
<sequence length="634" mass="69017">MPIDVELQERVNALLAPDTEAADVRETSVPLPFSPFIPAHARRAAEVASTLFAAEQARGVAGAIAAAEDAVVTESSRGLVKRALKSFVTHSAAARAVVALPAETAVDSDVPLPPGEHDRADAPSRTLPATEQVLDWYREDPFANEHHAHWHDVWNTGGITMPDGTQLPTQPRQGELFLYMHRQMLARYDTERRIAGLPVASPFEPPYDQPIAEGYGAERYVTRPAGTSLREIRPDAGPAQLAERFSRLDQAITAGHLTVPALPQLGPLDGNQLGAAIEPSDLNTGPSSDLSLDHSDTAPGPYPNIHGFGHVLTGMSADPQGGETWWGVMNYVETAIRDPFFYRWHRHIDDQGRRVEDRLGPADLSEAAAPGVHFRDDGTLDVRLALSAQVDDGDFDAFARARLGGAAFDDPDGLTTDTLTTDFTRSRVASPLPVPENRNQTFVPQESYFQTHLVHDPFGLFLRVEADADVRATVRVFLVLTEHVEDRRMWIELDKFDRHLTAGVNLIGRPDALSAVIKRKGVKAPGANPPGDGTDPWCDCGWPYSLLLPSGGTAGADFTLAVILTDWAKDTLGSPKTCGSMSYCGARESYPDQQPMGYPFHRPFGQAGVLATLTAMDNVALRRVQIRCRREPPA</sequence>
<dbReference type="SUPFAM" id="SSF81296">
    <property type="entry name" value="E set domains"/>
    <property type="match status" value="1"/>
</dbReference>
<evidence type="ECO:0000256" key="5">
    <source>
        <dbReference type="SAM" id="MobiDB-lite"/>
    </source>
</evidence>
<dbReference type="InterPro" id="IPR013788">
    <property type="entry name" value="Hemocyanin/hexamerin"/>
</dbReference>
<gene>
    <name evidence="7" type="ORF">C8N24_6612</name>
</gene>
<evidence type="ECO:0000313" key="7">
    <source>
        <dbReference type="EMBL" id="RKQ84981.1"/>
    </source>
</evidence>
<evidence type="ECO:0000256" key="3">
    <source>
        <dbReference type="ARBA" id="ARBA00022723"/>
    </source>
</evidence>
<dbReference type="InterPro" id="IPR037020">
    <property type="entry name" value="Hemocyanin_C_sf"/>
</dbReference>
<evidence type="ECO:0000256" key="2">
    <source>
        <dbReference type="ARBA" id="ARBA00022525"/>
    </source>
</evidence>
<dbReference type="InterPro" id="IPR005203">
    <property type="entry name" value="Hemocyanin_C"/>
</dbReference>
<feature type="domain" description="Tyrosinase copper-binding" evidence="6">
    <location>
        <begin position="338"/>
        <end position="349"/>
    </location>
</feature>
<evidence type="ECO:0000313" key="8">
    <source>
        <dbReference type="Proteomes" id="UP000278962"/>
    </source>
</evidence>
<evidence type="ECO:0000256" key="4">
    <source>
        <dbReference type="ARBA" id="ARBA00023157"/>
    </source>
</evidence>
<feature type="compositionally biased region" description="Polar residues" evidence="5">
    <location>
        <begin position="281"/>
        <end position="290"/>
    </location>
</feature>
<dbReference type="GO" id="GO:0046872">
    <property type="term" value="F:metal ion binding"/>
    <property type="evidence" value="ECO:0007669"/>
    <property type="project" value="UniProtKB-KW"/>
</dbReference>
<organism evidence="7 8">
    <name type="scientific">Solirubrobacter pauli</name>
    <dbReference type="NCBI Taxonomy" id="166793"/>
    <lineage>
        <taxon>Bacteria</taxon>
        <taxon>Bacillati</taxon>
        <taxon>Actinomycetota</taxon>
        <taxon>Thermoleophilia</taxon>
        <taxon>Solirubrobacterales</taxon>
        <taxon>Solirubrobacteraceae</taxon>
        <taxon>Solirubrobacter</taxon>
    </lineage>
</organism>
<dbReference type="PANTHER" id="PTHR11511">
    <property type="entry name" value="LARVAL STORAGE PROTEIN/PHENOLOXIDASE"/>
    <property type="match status" value="1"/>
</dbReference>
<evidence type="ECO:0000256" key="1">
    <source>
        <dbReference type="ARBA" id="ARBA00004613"/>
    </source>
</evidence>
<dbReference type="RefSeq" id="WP_121258546.1">
    <property type="nucleotide sequence ID" value="NZ_RBIL01000003.1"/>
</dbReference>
<feature type="region of interest" description="Disordered" evidence="5">
    <location>
        <begin position="276"/>
        <end position="297"/>
    </location>
</feature>
<dbReference type="GO" id="GO:0016491">
    <property type="term" value="F:oxidoreductase activity"/>
    <property type="evidence" value="ECO:0007669"/>
    <property type="project" value="InterPro"/>
</dbReference>
<accession>A0A660KXF5</accession>
<dbReference type="InterPro" id="IPR008922">
    <property type="entry name" value="Di-copper_centre_dom_sf"/>
</dbReference>
<evidence type="ECO:0000259" key="6">
    <source>
        <dbReference type="PROSITE" id="PS00498"/>
    </source>
</evidence>
<dbReference type="InterPro" id="IPR014756">
    <property type="entry name" value="Ig_E-set"/>
</dbReference>
<dbReference type="GO" id="GO:0005576">
    <property type="term" value="C:extracellular region"/>
    <property type="evidence" value="ECO:0007669"/>
    <property type="project" value="UniProtKB-SubCell"/>
</dbReference>
<dbReference type="Gene3D" id="2.60.40.1520">
    <property type="entry name" value="Hemocyanin, C-terminal domain"/>
    <property type="match status" value="1"/>
</dbReference>
<keyword evidence="8" id="KW-1185">Reference proteome</keyword>
<keyword evidence="3" id="KW-0479">Metal-binding</keyword>
<comment type="caution">
    <text evidence="7">The sequence shown here is derived from an EMBL/GenBank/DDBJ whole genome shotgun (WGS) entry which is preliminary data.</text>
</comment>
<protein>
    <submittedName>
        <fullName evidence="7">Hemocyanin-like protein</fullName>
    </submittedName>
</protein>
<reference evidence="7 8" key="1">
    <citation type="submission" date="2018-10" db="EMBL/GenBank/DDBJ databases">
        <title>Genomic Encyclopedia of Archaeal and Bacterial Type Strains, Phase II (KMG-II): from individual species to whole genera.</title>
        <authorList>
            <person name="Goeker M."/>
        </authorList>
    </citation>
    <scope>NUCLEOTIDE SEQUENCE [LARGE SCALE GENOMIC DNA]</scope>
    <source>
        <strain evidence="7 8">DSM 14954</strain>
    </source>
</reference>
<dbReference type="PROSITE" id="PS00498">
    <property type="entry name" value="TYROSINASE_2"/>
    <property type="match status" value="1"/>
</dbReference>
<dbReference type="PRINTS" id="PR00187">
    <property type="entry name" value="HAEMOCYANIN"/>
</dbReference>
<name>A0A660KXF5_9ACTN</name>